<dbReference type="RefSeq" id="WP_167467865.1">
    <property type="nucleotide sequence ID" value="NZ_RBIR01000002.1"/>
</dbReference>
<dbReference type="Gene3D" id="3.40.970.30">
    <property type="entry name" value="yp_829618.1 like domains"/>
    <property type="match status" value="1"/>
</dbReference>
<protein>
    <recommendedName>
        <fullName evidence="1">DUF7793 domain-containing protein</fullName>
    </recommendedName>
</protein>
<sequence length="132" mass="14045">MPDKDLDSPGGRDISSLDFDGDGILRLKWARGVVIDAPNAQLAMDRVNELCGGQPTPLLIDMATTDSVSRAARAVFAKPCDASAIALLGSSAVDRVLANFFLGVNSAPVPTRFFTNSDEAVRWLTSQGHDRA</sequence>
<dbReference type="Gene3D" id="3.40.1680.10">
    <property type="entry name" value="yp_829618.1 domain like"/>
    <property type="match status" value="1"/>
</dbReference>
<name>A0A495EVR6_9MICC</name>
<evidence type="ECO:0000313" key="2">
    <source>
        <dbReference type="EMBL" id="RKR20713.1"/>
    </source>
</evidence>
<evidence type="ECO:0000313" key="3">
    <source>
        <dbReference type="Proteomes" id="UP000276055"/>
    </source>
</evidence>
<dbReference type="Pfam" id="PF25056">
    <property type="entry name" value="DUF7793"/>
    <property type="match status" value="1"/>
</dbReference>
<dbReference type="EMBL" id="RBIR01000002">
    <property type="protein sequence ID" value="RKR20713.1"/>
    <property type="molecule type" value="Genomic_DNA"/>
</dbReference>
<feature type="domain" description="DUF7793" evidence="1">
    <location>
        <begin position="22"/>
        <end position="126"/>
    </location>
</feature>
<dbReference type="AlphaFoldDB" id="A0A495EVR6"/>
<gene>
    <name evidence="2" type="ORF">C8D78_1355</name>
</gene>
<evidence type="ECO:0000259" key="1">
    <source>
        <dbReference type="Pfam" id="PF25056"/>
    </source>
</evidence>
<dbReference type="InterPro" id="IPR056695">
    <property type="entry name" value="DUF7793"/>
</dbReference>
<reference evidence="2 3" key="1">
    <citation type="submission" date="2018-10" db="EMBL/GenBank/DDBJ databases">
        <title>Genomic Encyclopedia of Type Strains, Phase IV (KMG-IV): sequencing the most valuable type-strain genomes for metagenomic binning, comparative biology and taxonomic classification.</title>
        <authorList>
            <person name="Goeker M."/>
        </authorList>
    </citation>
    <scope>NUCLEOTIDE SEQUENCE [LARGE SCALE GENOMIC DNA]</scope>
    <source>
        <strain evidence="2 3">DSM 25586</strain>
    </source>
</reference>
<dbReference type="Proteomes" id="UP000276055">
    <property type="component" value="Unassembled WGS sequence"/>
</dbReference>
<organism evidence="2 3">
    <name type="scientific">Arthrobacter oryzae</name>
    <dbReference type="NCBI Taxonomy" id="409290"/>
    <lineage>
        <taxon>Bacteria</taxon>
        <taxon>Bacillati</taxon>
        <taxon>Actinomycetota</taxon>
        <taxon>Actinomycetes</taxon>
        <taxon>Micrococcales</taxon>
        <taxon>Micrococcaceae</taxon>
        <taxon>Arthrobacter</taxon>
    </lineage>
</organism>
<proteinExistence type="predicted"/>
<comment type="caution">
    <text evidence="2">The sequence shown here is derived from an EMBL/GenBank/DDBJ whole genome shotgun (WGS) entry which is preliminary data.</text>
</comment>
<accession>A0A495EVR6</accession>